<evidence type="ECO:0000313" key="5">
    <source>
        <dbReference type="EMBL" id="KAK5786521.1"/>
    </source>
</evidence>
<dbReference type="PANTHER" id="PTHR23316">
    <property type="entry name" value="IMPORTIN ALPHA"/>
    <property type="match status" value="1"/>
</dbReference>
<keyword evidence="6" id="KW-1185">Reference proteome</keyword>
<dbReference type="SUPFAM" id="SSF57889">
    <property type="entry name" value="Cysteine-rich domain"/>
    <property type="match status" value="1"/>
</dbReference>
<dbReference type="InterPro" id="IPR046349">
    <property type="entry name" value="C1-like_sf"/>
</dbReference>
<organism evidence="5 6">
    <name type="scientific">Gossypium arboreum</name>
    <name type="common">Tree cotton</name>
    <name type="synonym">Gossypium nanking</name>
    <dbReference type="NCBI Taxonomy" id="29729"/>
    <lineage>
        <taxon>Eukaryota</taxon>
        <taxon>Viridiplantae</taxon>
        <taxon>Streptophyta</taxon>
        <taxon>Embryophyta</taxon>
        <taxon>Tracheophyta</taxon>
        <taxon>Spermatophyta</taxon>
        <taxon>Magnoliopsida</taxon>
        <taxon>eudicotyledons</taxon>
        <taxon>Gunneridae</taxon>
        <taxon>Pentapetalae</taxon>
        <taxon>rosids</taxon>
        <taxon>malvids</taxon>
        <taxon>Malvales</taxon>
        <taxon>Malvaceae</taxon>
        <taxon>Malvoideae</taxon>
        <taxon>Gossypium</taxon>
    </lineage>
</organism>
<evidence type="ECO:0000256" key="1">
    <source>
        <dbReference type="ARBA" id="ARBA00022448"/>
    </source>
</evidence>
<proteinExistence type="predicted"/>
<dbReference type="InterPro" id="IPR011989">
    <property type="entry name" value="ARM-like"/>
</dbReference>
<evidence type="ECO:0000256" key="3">
    <source>
        <dbReference type="ARBA" id="ARBA00022927"/>
    </source>
</evidence>
<dbReference type="Pfam" id="PF03107">
    <property type="entry name" value="C1_2"/>
    <property type="match status" value="1"/>
</dbReference>
<evidence type="ECO:0000313" key="6">
    <source>
        <dbReference type="Proteomes" id="UP001358586"/>
    </source>
</evidence>
<sequence>MVSGDTKDGCGGGSDNKIVGMEKINYKHIRLSLYSLARLIHSNDNEQVLTNAFWALSYLSDGTNDKIQVVIKTGLIWKHISCADKLNRDLPLEIIHPLHLQHRLQLLWGYDTDFICDKCLYISTGYRYICYSCDFYLDLTCASSVSGQLPKDQEPFRFKDGKKKTIFHYSHCHKLGFLKYRKNYTGDKESLGKCEQVFEFKRSLNTVNSACNEVRNSLKLKDLMKKISLSRKCIEPRNCKG</sequence>
<dbReference type="EMBL" id="JARKNE010000011">
    <property type="protein sequence ID" value="KAK5786521.1"/>
    <property type="molecule type" value="Genomic_DNA"/>
</dbReference>
<protein>
    <recommendedName>
        <fullName evidence="4">DC1 domain-containing protein</fullName>
    </recommendedName>
</protein>
<dbReference type="SUPFAM" id="SSF101447">
    <property type="entry name" value="Formin homology 2 domain (FH2 domain)"/>
    <property type="match status" value="1"/>
</dbReference>
<comment type="caution">
    <text evidence="5">The sequence shown here is derived from an EMBL/GenBank/DDBJ whole genome shotgun (WGS) entry which is preliminary data.</text>
</comment>
<name>A0ABR0N7G1_GOSAR</name>
<accession>A0ABR0N7G1</accession>
<keyword evidence="2" id="KW-0677">Repeat</keyword>
<evidence type="ECO:0000259" key="4">
    <source>
        <dbReference type="Pfam" id="PF03107"/>
    </source>
</evidence>
<reference evidence="5 6" key="1">
    <citation type="submission" date="2023-03" db="EMBL/GenBank/DDBJ databases">
        <title>WGS of Gossypium arboreum.</title>
        <authorList>
            <person name="Yu D."/>
        </authorList>
    </citation>
    <scope>NUCLEOTIDE SEQUENCE [LARGE SCALE GENOMIC DNA]</scope>
    <source>
        <tissue evidence="5">Leaf</tissue>
    </source>
</reference>
<dbReference type="InterPro" id="IPR004146">
    <property type="entry name" value="DC1"/>
</dbReference>
<dbReference type="Gene3D" id="1.25.10.10">
    <property type="entry name" value="Leucine-rich Repeat Variant"/>
    <property type="match status" value="1"/>
</dbReference>
<evidence type="ECO:0000256" key="2">
    <source>
        <dbReference type="ARBA" id="ARBA00022737"/>
    </source>
</evidence>
<dbReference type="Proteomes" id="UP001358586">
    <property type="component" value="Chromosome 11"/>
</dbReference>
<gene>
    <name evidence="5" type="ORF">PVK06_041158</name>
</gene>
<keyword evidence="3" id="KW-0653">Protein transport</keyword>
<feature type="domain" description="DC1" evidence="4">
    <location>
        <begin position="97"/>
        <end position="142"/>
    </location>
</feature>
<keyword evidence="1" id="KW-0813">Transport</keyword>